<evidence type="ECO:0000256" key="5">
    <source>
        <dbReference type="ARBA" id="ARBA00023015"/>
    </source>
</evidence>
<dbReference type="GO" id="GO:0008270">
    <property type="term" value="F:zinc ion binding"/>
    <property type="evidence" value="ECO:0007669"/>
    <property type="project" value="UniProtKB-KW"/>
</dbReference>
<evidence type="ECO:0000256" key="7">
    <source>
        <dbReference type="PROSITE-ProRule" id="PRU00042"/>
    </source>
</evidence>
<organism evidence="9 10">
    <name type="scientific">Digitaria exilis</name>
    <dbReference type="NCBI Taxonomy" id="1010633"/>
    <lineage>
        <taxon>Eukaryota</taxon>
        <taxon>Viridiplantae</taxon>
        <taxon>Streptophyta</taxon>
        <taxon>Embryophyta</taxon>
        <taxon>Tracheophyta</taxon>
        <taxon>Spermatophyta</taxon>
        <taxon>Magnoliopsida</taxon>
        <taxon>Liliopsida</taxon>
        <taxon>Poales</taxon>
        <taxon>Poaceae</taxon>
        <taxon>PACMAD clade</taxon>
        <taxon>Panicoideae</taxon>
        <taxon>Panicodae</taxon>
        <taxon>Paniceae</taxon>
        <taxon>Anthephorinae</taxon>
        <taxon>Digitaria</taxon>
    </lineage>
</organism>
<evidence type="ECO:0000313" key="10">
    <source>
        <dbReference type="Proteomes" id="UP000636709"/>
    </source>
</evidence>
<keyword evidence="1" id="KW-0479">Metal-binding</keyword>
<keyword evidence="2" id="KW-0677">Repeat</keyword>
<sequence>MPSASAMKISLLSVEPPPQLVDDQPRHEYSCKKYVCRKCQKVFSTGYALGGHMRVHYYPRPPIGPTRKSKDKSPALLPVEHDTAVPSSPGVSLALSINTEGAPSSVPAGRVVRLFGMDIRVQAQQHCSGTTEE</sequence>
<evidence type="ECO:0000256" key="1">
    <source>
        <dbReference type="ARBA" id="ARBA00022723"/>
    </source>
</evidence>
<evidence type="ECO:0000259" key="8">
    <source>
        <dbReference type="PROSITE" id="PS50157"/>
    </source>
</evidence>
<evidence type="ECO:0000313" key="9">
    <source>
        <dbReference type="EMBL" id="KAF8707173.1"/>
    </source>
</evidence>
<dbReference type="InterPro" id="IPR036236">
    <property type="entry name" value="Znf_C2H2_sf"/>
</dbReference>
<dbReference type="OrthoDB" id="694653at2759"/>
<keyword evidence="4" id="KW-0862">Zinc</keyword>
<dbReference type="InterPro" id="IPR013087">
    <property type="entry name" value="Znf_C2H2_type"/>
</dbReference>
<dbReference type="PROSITE" id="PS00028">
    <property type="entry name" value="ZINC_FINGER_C2H2_1"/>
    <property type="match status" value="1"/>
</dbReference>
<dbReference type="EMBL" id="JACEFO010001762">
    <property type="protein sequence ID" value="KAF8707173.1"/>
    <property type="molecule type" value="Genomic_DNA"/>
</dbReference>
<dbReference type="GO" id="GO:0003700">
    <property type="term" value="F:DNA-binding transcription factor activity"/>
    <property type="evidence" value="ECO:0007669"/>
    <property type="project" value="InterPro"/>
</dbReference>
<dbReference type="Proteomes" id="UP000636709">
    <property type="component" value="Unassembled WGS sequence"/>
</dbReference>
<feature type="domain" description="C2H2-type" evidence="8">
    <location>
        <begin position="34"/>
        <end position="61"/>
    </location>
</feature>
<keyword evidence="6" id="KW-0804">Transcription</keyword>
<dbReference type="Pfam" id="PF13912">
    <property type="entry name" value="zf-C2H2_6"/>
    <property type="match status" value="1"/>
</dbReference>
<dbReference type="GO" id="GO:0005634">
    <property type="term" value="C:nucleus"/>
    <property type="evidence" value="ECO:0007669"/>
    <property type="project" value="TreeGrafter"/>
</dbReference>
<gene>
    <name evidence="9" type="ORF">HU200_030419</name>
</gene>
<dbReference type="GO" id="GO:0000976">
    <property type="term" value="F:transcription cis-regulatory region binding"/>
    <property type="evidence" value="ECO:0007669"/>
    <property type="project" value="TreeGrafter"/>
</dbReference>
<evidence type="ECO:0000256" key="3">
    <source>
        <dbReference type="ARBA" id="ARBA00022771"/>
    </source>
</evidence>
<reference evidence="9" key="1">
    <citation type="submission" date="2020-07" db="EMBL/GenBank/DDBJ databases">
        <title>Genome sequence and genetic diversity analysis of an under-domesticated orphan crop, white fonio (Digitaria exilis).</title>
        <authorList>
            <person name="Bennetzen J.L."/>
            <person name="Chen S."/>
            <person name="Ma X."/>
            <person name="Wang X."/>
            <person name="Yssel A.E.J."/>
            <person name="Chaluvadi S.R."/>
            <person name="Johnson M."/>
            <person name="Gangashetty P."/>
            <person name="Hamidou F."/>
            <person name="Sanogo M.D."/>
            <person name="Zwaenepoel A."/>
            <person name="Wallace J."/>
            <person name="Van De Peer Y."/>
            <person name="Van Deynze A."/>
        </authorList>
    </citation>
    <scope>NUCLEOTIDE SEQUENCE</scope>
    <source>
        <tissue evidence="9">Leaves</tissue>
    </source>
</reference>
<dbReference type="InterPro" id="IPR044653">
    <property type="entry name" value="AZF1/2/3-like"/>
</dbReference>
<dbReference type="PROSITE" id="PS50157">
    <property type="entry name" value="ZINC_FINGER_C2H2_2"/>
    <property type="match status" value="1"/>
</dbReference>
<keyword evidence="3 7" id="KW-0863">Zinc-finger</keyword>
<dbReference type="AlphaFoldDB" id="A0A835BP83"/>
<keyword evidence="5" id="KW-0805">Transcription regulation</keyword>
<accession>A0A835BP83</accession>
<dbReference type="SUPFAM" id="SSF57667">
    <property type="entry name" value="beta-beta-alpha zinc fingers"/>
    <property type="match status" value="1"/>
</dbReference>
<dbReference type="SMART" id="SM00355">
    <property type="entry name" value="ZnF_C2H2"/>
    <property type="match status" value="1"/>
</dbReference>
<name>A0A835BP83_9POAL</name>
<protein>
    <recommendedName>
        <fullName evidence="8">C2H2-type domain-containing protein</fullName>
    </recommendedName>
</protein>
<dbReference type="Gene3D" id="3.30.160.60">
    <property type="entry name" value="Classic Zinc Finger"/>
    <property type="match status" value="1"/>
</dbReference>
<dbReference type="PANTHER" id="PTHR45988:SF30">
    <property type="entry name" value="C2H2-TYPE DOMAIN-CONTAINING PROTEIN"/>
    <property type="match status" value="1"/>
</dbReference>
<dbReference type="PANTHER" id="PTHR45988">
    <property type="entry name" value="C2H2 TYPE ZINC FINGER TRANSCRIPTION FACTOR FAMILY-RELATED"/>
    <property type="match status" value="1"/>
</dbReference>
<evidence type="ECO:0000256" key="4">
    <source>
        <dbReference type="ARBA" id="ARBA00022833"/>
    </source>
</evidence>
<evidence type="ECO:0000256" key="2">
    <source>
        <dbReference type="ARBA" id="ARBA00022737"/>
    </source>
</evidence>
<keyword evidence="10" id="KW-1185">Reference proteome</keyword>
<proteinExistence type="predicted"/>
<evidence type="ECO:0000256" key="6">
    <source>
        <dbReference type="ARBA" id="ARBA00023163"/>
    </source>
</evidence>
<comment type="caution">
    <text evidence="9">The sequence shown here is derived from an EMBL/GenBank/DDBJ whole genome shotgun (WGS) entry which is preliminary data.</text>
</comment>